<dbReference type="PANTHER" id="PTHR30543:SF21">
    <property type="entry name" value="NAD(P)H-DEPENDENT FMN REDUCTASE LOT6"/>
    <property type="match status" value="1"/>
</dbReference>
<dbReference type="RefSeq" id="WP_342038736.1">
    <property type="nucleotide sequence ID" value="NZ_BAABBK010000013.1"/>
</dbReference>
<comment type="caution">
    <text evidence="2">The sequence shown here is derived from an EMBL/GenBank/DDBJ whole genome shotgun (WGS) entry which is preliminary data.</text>
</comment>
<sequence>MTDHDAQRIFCIVGSLRSQSINRRLLHEAMDVVPAQHLCDEYQGLKAVPPFDADDESAVPGEVDEMCSLIAAADAVLVATPEYNGSVPGQLKNAVDWASRPFATSVLRGKPCAVIGASPGPGGARSAICDLQRILERSGADVIADTVCIPRATELFNRSDCLPDSGLRGHLTTVLESLIAAARGSADRNTIEPPK</sequence>
<dbReference type="Pfam" id="PF03358">
    <property type="entry name" value="FMN_red"/>
    <property type="match status" value="1"/>
</dbReference>
<feature type="domain" description="NADPH-dependent FMN reductase-like" evidence="1">
    <location>
        <begin position="8"/>
        <end position="153"/>
    </location>
</feature>
<evidence type="ECO:0000313" key="2">
    <source>
        <dbReference type="EMBL" id="GAA5341775.1"/>
    </source>
</evidence>
<organism evidence="2 3">
    <name type="scientific">Brevibacterium ammoniilyticum</name>
    <dbReference type="NCBI Taxonomy" id="1046555"/>
    <lineage>
        <taxon>Bacteria</taxon>
        <taxon>Bacillati</taxon>
        <taxon>Actinomycetota</taxon>
        <taxon>Actinomycetes</taxon>
        <taxon>Micrococcales</taxon>
        <taxon>Brevibacteriaceae</taxon>
        <taxon>Brevibacterium</taxon>
    </lineage>
</organism>
<dbReference type="InterPro" id="IPR050712">
    <property type="entry name" value="NAD(P)H-dep_reductase"/>
</dbReference>
<dbReference type="InterPro" id="IPR005025">
    <property type="entry name" value="FMN_Rdtase-like_dom"/>
</dbReference>
<protein>
    <recommendedName>
        <fullName evidence="1">NADPH-dependent FMN reductase-like domain-containing protein</fullName>
    </recommendedName>
</protein>
<dbReference type="PANTHER" id="PTHR30543">
    <property type="entry name" value="CHROMATE REDUCTASE"/>
    <property type="match status" value="1"/>
</dbReference>
<proteinExistence type="predicted"/>
<gene>
    <name evidence="2" type="ORF">KACC15558_28160</name>
</gene>
<dbReference type="Gene3D" id="3.40.50.360">
    <property type="match status" value="1"/>
</dbReference>
<evidence type="ECO:0000313" key="3">
    <source>
        <dbReference type="Proteomes" id="UP001498935"/>
    </source>
</evidence>
<dbReference type="SUPFAM" id="SSF52218">
    <property type="entry name" value="Flavoproteins"/>
    <property type="match status" value="1"/>
</dbReference>
<reference evidence="2 3" key="1">
    <citation type="submission" date="2024-02" db="EMBL/GenBank/DDBJ databases">
        <title>Characterization of antibiotic resistant novel bacterial strains and their environmental applications.</title>
        <authorList>
            <person name="Manzoor S."/>
            <person name="Abbas S."/>
            <person name="Arshad M."/>
            <person name="Li W.J."/>
            <person name="Ahmed I."/>
        </authorList>
    </citation>
    <scope>NUCLEOTIDE SEQUENCE [LARGE SCALE GENOMIC DNA]</scope>
    <source>
        <strain evidence="2 3">KACC 15558</strain>
    </source>
</reference>
<dbReference type="Proteomes" id="UP001498935">
    <property type="component" value="Unassembled WGS sequence"/>
</dbReference>
<dbReference type="InterPro" id="IPR029039">
    <property type="entry name" value="Flavoprotein-like_sf"/>
</dbReference>
<keyword evidence="3" id="KW-1185">Reference proteome</keyword>
<name>A0ABP9U2E9_9MICO</name>
<accession>A0ABP9U2E9</accession>
<evidence type="ECO:0000259" key="1">
    <source>
        <dbReference type="Pfam" id="PF03358"/>
    </source>
</evidence>
<dbReference type="EMBL" id="BAABNP010000012">
    <property type="protein sequence ID" value="GAA5341775.1"/>
    <property type="molecule type" value="Genomic_DNA"/>
</dbReference>